<proteinExistence type="predicted"/>
<feature type="transmembrane region" description="Helical" evidence="1">
    <location>
        <begin position="25"/>
        <end position="42"/>
    </location>
</feature>
<sequence length="151" mass="16199">MSGQTVNVTSESATREPRRLQPRHLVIAVLLCVVIGSVYALVRQSQQNAISLDGGIVERLIPAPGLKILKQDAIGVDLAPGYEASLALDGVPIPVSQLTVIAQLGQYTLNPLVGTEYESLPTGNHCATVTYWTIIDGPEQSTSRSWCFTVL</sequence>
<keyword evidence="1" id="KW-1133">Transmembrane helix</keyword>
<protein>
    <submittedName>
        <fullName evidence="2">Unannotated protein</fullName>
    </submittedName>
</protein>
<name>A0A6J7K7R9_9ZZZZ</name>
<organism evidence="2">
    <name type="scientific">freshwater metagenome</name>
    <dbReference type="NCBI Taxonomy" id="449393"/>
    <lineage>
        <taxon>unclassified sequences</taxon>
        <taxon>metagenomes</taxon>
        <taxon>ecological metagenomes</taxon>
    </lineage>
</organism>
<keyword evidence="1" id="KW-0812">Transmembrane</keyword>
<dbReference type="EMBL" id="CAFBNC010000129">
    <property type="protein sequence ID" value="CAB4951517.1"/>
    <property type="molecule type" value="Genomic_DNA"/>
</dbReference>
<reference evidence="2" key="1">
    <citation type="submission" date="2020-05" db="EMBL/GenBank/DDBJ databases">
        <authorList>
            <person name="Chiriac C."/>
            <person name="Salcher M."/>
            <person name="Ghai R."/>
            <person name="Kavagutti S V."/>
        </authorList>
    </citation>
    <scope>NUCLEOTIDE SEQUENCE</scope>
</reference>
<evidence type="ECO:0000256" key="1">
    <source>
        <dbReference type="SAM" id="Phobius"/>
    </source>
</evidence>
<keyword evidence="1" id="KW-0472">Membrane</keyword>
<gene>
    <name evidence="2" type="ORF">UFOPK3733_01908</name>
</gene>
<dbReference type="AlphaFoldDB" id="A0A6J7K7R9"/>
<evidence type="ECO:0000313" key="2">
    <source>
        <dbReference type="EMBL" id="CAB4951517.1"/>
    </source>
</evidence>
<accession>A0A6J7K7R9</accession>